<evidence type="ECO:0000256" key="5">
    <source>
        <dbReference type="ARBA" id="ARBA00022792"/>
    </source>
</evidence>
<dbReference type="GO" id="GO:0015218">
    <property type="term" value="F:pyrimidine nucleotide transmembrane transporter activity"/>
    <property type="evidence" value="ECO:0007669"/>
    <property type="project" value="InterPro"/>
</dbReference>
<evidence type="ECO:0000256" key="1">
    <source>
        <dbReference type="ARBA" id="ARBA00004448"/>
    </source>
</evidence>
<keyword evidence="5" id="KW-0999">Mitochondrion inner membrane</keyword>
<feature type="compositionally biased region" description="Low complexity" evidence="11">
    <location>
        <begin position="81"/>
        <end position="94"/>
    </location>
</feature>
<evidence type="ECO:0000256" key="9">
    <source>
        <dbReference type="PROSITE-ProRule" id="PRU00282"/>
    </source>
</evidence>
<feature type="compositionally biased region" description="Polar residues" evidence="11">
    <location>
        <begin position="17"/>
        <end position="26"/>
    </location>
</feature>
<feature type="region of interest" description="Disordered" evidence="11">
    <location>
        <begin position="1"/>
        <end position="38"/>
    </location>
</feature>
<dbReference type="InterPro" id="IPR023395">
    <property type="entry name" value="MCP_dom_sf"/>
</dbReference>
<dbReference type="SUPFAM" id="SSF103506">
    <property type="entry name" value="Mitochondrial carrier"/>
    <property type="match status" value="1"/>
</dbReference>
<evidence type="ECO:0000256" key="11">
    <source>
        <dbReference type="SAM" id="MobiDB-lite"/>
    </source>
</evidence>
<dbReference type="InterPro" id="IPR018108">
    <property type="entry name" value="MCP_transmembrane"/>
</dbReference>
<keyword evidence="8 9" id="KW-0472">Membrane</keyword>
<comment type="caution">
    <text evidence="12">The sequence shown here is derived from an EMBL/GenBank/DDBJ whole genome shotgun (WGS) entry which is preliminary data.</text>
</comment>
<sequence>MASVSTATAASPDGPATATSAYSGPTNDGRKEPATKRKAAGWKHFVAGGVGGMTGAIVTSPFDVVKTRLQSDLFRDPPSRPSTSTSSAIPSSSSILSHASKQAESLSSAAALKARTVGARPQGVRGLVYHFVETGQIIRDIYVNEGPKALFKGLGPTLVGVVPARAINFSTYAQMKTVLASTFPSLSPTHSGLVPVTHNGATAAAGAESSPYIHLGAAAIAGIVTSTATNPIWVVKTRLQLEARQLENNQKAASLTASSSTTSNAAKAAASALKPAIPAVPGAGAVTSKLIPAWTMTKDILSKEGIRGMYKGMSASYLGVSEGVIQWVLYERLKKISTQTYPGQPTRSKLAEWVGIVGSSGGAKMVASLITYPHEVIRTRLRQAPNPGAMPKYTGLLQTLRLVIAEEGAASLYGGLSAHLMRVVPNAACMFTIYEIALRL</sequence>
<name>A0A8K0JJ50_9TREE</name>
<dbReference type="EMBL" id="JABELV010000088">
    <property type="protein sequence ID" value="KAG7531544.1"/>
    <property type="molecule type" value="Genomic_DNA"/>
</dbReference>
<keyword evidence="7" id="KW-0496">Mitochondrion</keyword>
<feature type="repeat" description="Solcar" evidence="9">
    <location>
        <begin position="209"/>
        <end position="336"/>
    </location>
</feature>
<dbReference type="PROSITE" id="PS50920">
    <property type="entry name" value="SOLCAR"/>
    <property type="match status" value="3"/>
</dbReference>
<evidence type="ECO:0000313" key="13">
    <source>
        <dbReference type="Proteomes" id="UP000812966"/>
    </source>
</evidence>
<proteinExistence type="inferred from homology"/>
<evidence type="ECO:0000256" key="6">
    <source>
        <dbReference type="ARBA" id="ARBA00022989"/>
    </source>
</evidence>
<dbReference type="OrthoDB" id="269120at2759"/>
<keyword evidence="3 9" id="KW-0812">Transmembrane</keyword>
<dbReference type="GO" id="GO:0005743">
    <property type="term" value="C:mitochondrial inner membrane"/>
    <property type="evidence" value="ECO:0007669"/>
    <property type="project" value="UniProtKB-SubCell"/>
</dbReference>
<gene>
    <name evidence="12" type="ORF">FFLO_04284</name>
</gene>
<dbReference type="Gene3D" id="1.50.40.10">
    <property type="entry name" value="Mitochondrial carrier domain"/>
    <property type="match status" value="2"/>
</dbReference>
<evidence type="ECO:0000256" key="2">
    <source>
        <dbReference type="ARBA" id="ARBA00022448"/>
    </source>
</evidence>
<evidence type="ECO:0000256" key="8">
    <source>
        <dbReference type="ARBA" id="ARBA00023136"/>
    </source>
</evidence>
<dbReference type="InterPro" id="IPR049562">
    <property type="entry name" value="SLC25A33/36-like"/>
</dbReference>
<keyword evidence="13" id="KW-1185">Reference proteome</keyword>
<dbReference type="PANTHER" id="PTHR45829">
    <property type="entry name" value="MITOCHONDRIAL CARRIER PROTEIN RIM2"/>
    <property type="match status" value="1"/>
</dbReference>
<evidence type="ECO:0000256" key="7">
    <source>
        <dbReference type="ARBA" id="ARBA00023128"/>
    </source>
</evidence>
<feature type="region of interest" description="Disordered" evidence="11">
    <location>
        <begin position="73"/>
        <end position="94"/>
    </location>
</feature>
<comment type="subcellular location">
    <subcellularLocation>
        <location evidence="1">Mitochondrion inner membrane</location>
        <topology evidence="1">Multi-pass membrane protein</topology>
    </subcellularLocation>
</comment>
<dbReference type="AlphaFoldDB" id="A0A8K0JJ50"/>
<comment type="similarity">
    <text evidence="10">Belongs to the mitochondrial carrier (TC 2.A.29) family.</text>
</comment>
<evidence type="ECO:0000256" key="3">
    <source>
        <dbReference type="ARBA" id="ARBA00022692"/>
    </source>
</evidence>
<dbReference type="Proteomes" id="UP000812966">
    <property type="component" value="Unassembled WGS sequence"/>
</dbReference>
<protein>
    <submittedName>
        <fullName evidence="12">Uncharacterized protein</fullName>
    </submittedName>
</protein>
<dbReference type="PANTHER" id="PTHR45829:SF4">
    <property type="entry name" value="MITOCHONDRIAL CARRIER PROTEIN RIM2"/>
    <property type="match status" value="1"/>
</dbReference>
<keyword evidence="4" id="KW-0677">Repeat</keyword>
<organism evidence="12 13">
    <name type="scientific">Filobasidium floriforme</name>
    <dbReference type="NCBI Taxonomy" id="5210"/>
    <lineage>
        <taxon>Eukaryota</taxon>
        <taxon>Fungi</taxon>
        <taxon>Dikarya</taxon>
        <taxon>Basidiomycota</taxon>
        <taxon>Agaricomycotina</taxon>
        <taxon>Tremellomycetes</taxon>
        <taxon>Filobasidiales</taxon>
        <taxon>Filobasidiaceae</taxon>
        <taxon>Filobasidium</taxon>
    </lineage>
</organism>
<evidence type="ECO:0000313" key="12">
    <source>
        <dbReference type="EMBL" id="KAG7531544.1"/>
    </source>
</evidence>
<feature type="repeat" description="Solcar" evidence="9">
    <location>
        <begin position="351"/>
        <end position="440"/>
    </location>
</feature>
<dbReference type="GO" id="GO:1990519">
    <property type="term" value="P:pyrimidine nucleotide import into mitochondrion"/>
    <property type="evidence" value="ECO:0007669"/>
    <property type="project" value="TreeGrafter"/>
</dbReference>
<reference evidence="12" key="1">
    <citation type="submission" date="2020-04" db="EMBL/GenBank/DDBJ databases">
        <title>Analysis of mating type loci in Filobasidium floriforme.</title>
        <authorList>
            <person name="Nowrousian M."/>
        </authorList>
    </citation>
    <scope>NUCLEOTIDE SEQUENCE</scope>
    <source>
        <strain evidence="12">CBS 6242</strain>
    </source>
</reference>
<keyword evidence="2 10" id="KW-0813">Transport</keyword>
<evidence type="ECO:0000256" key="4">
    <source>
        <dbReference type="ARBA" id="ARBA00022737"/>
    </source>
</evidence>
<keyword evidence="6" id="KW-1133">Transmembrane helix</keyword>
<evidence type="ECO:0000256" key="10">
    <source>
        <dbReference type="RuleBase" id="RU000488"/>
    </source>
</evidence>
<feature type="repeat" description="Solcar" evidence="9">
    <location>
        <begin position="39"/>
        <end position="178"/>
    </location>
</feature>
<dbReference type="Pfam" id="PF00153">
    <property type="entry name" value="Mito_carr"/>
    <property type="match status" value="4"/>
</dbReference>
<accession>A0A8K0JJ50</accession>